<protein>
    <submittedName>
        <fullName evidence="1">Uncharacterized protein</fullName>
    </submittedName>
</protein>
<gene>
    <name evidence="1" type="ORF">BTN49_1152</name>
</gene>
<evidence type="ECO:0000313" key="1">
    <source>
        <dbReference type="EMBL" id="PCS23156.1"/>
    </source>
</evidence>
<comment type="caution">
    <text evidence="1">The sequence shown here is derived from an EMBL/GenBank/DDBJ whole genome shotgun (WGS) entry which is preliminary data.</text>
</comment>
<evidence type="ECO:0000313" key="2">
    <source>
        <dbReference type="Proteomes" id="UP000219020"/>
    </source>
</evidence>
<keyword evidence="2" id="KW-1185">Reference proteome</keyword>
<organism evidence="1 2">
    <name type="scientific">Candidatus Enterovibrio escicola</name>
    <dbReference type="NCBI Taxonomy" id="1927127"/>
    <lineage>
        <taxon>Bacteria</taxon>
        <taxon>Pseudomonadati</taxon>
        <taxon>Pseudomonadota</taxon>
        <taxon>Gammaproteobacteria</taxon>
        <taxon>Vibrionales</taxon>
        <taxon>Vibrionaceae</taxon>
        <taxon>Enterovibrio</taxon>
    </lineage>
</organism>
<sequence length="45" mass="5064">MIKKNPESLFVLQDICTPSSILINLDLFTFSSLRGTFKNLMSENG</sequence>
<dbReference type="AlphaFoldDB" id="A0A2A5T4T5"/>
<dbReference type="EMBL" id="NBYY01000011">
    <property type="protein sequence ID" value="PCS23156.1"/>
    <property type="molecule type" value="Genomic_DNA"/>
</dbReference>
<proteinExistence type="predicted"/>
<name>A0A2A5T4T5_9GAMM</name>
<accession>A0A2A5T4T5</accession>
<reference evidence="2" key="1">
    <citation type="submission" date="2017-04" db="EMBL/GenBank/DDBJ databases">
        <title>Genome evolution of the luminous symbionts of deep sea anglerfish.</title>
        <authorList>
            <person name="Hendry T.A."/>
        </authorList>
    </citation>
    <scope>NUCLEOTIDE SEQUENCE [LARGE SCALE GENOMIC DNA]</scope>
</reference>
<dbReference type="Proteomes" id="UP000219020">
    <property type="component" value="Unassembled WGS sequence"/>
</dbReference>